<name>A0A9Q3GN00_9BASI</name>
<accession>A0A9Q3GN00</accession>
<sequence length="160" mass="17636">MSEEDKIILIPYANLVPVIEICTRLNTCVIPMTNPFQKPQQAFTLVGFSGAHHSRWGGTVTTMCNHPQMGVYGKYSLTPFYGQLDHFGVLWPFSNMTSHWSLMASGHILQPLALFPILHLTNPQANGFFLDLQGASGLPGASGPSTHHQGLWPNPFEYGV</sequence>
<organism evidence="2 3">
    <name type="scientific">Austropuccinia psidii MF-1</name>
    <dbReference type="NCBI Taxonomy" id="1389203"/>
    <lineage>
        <taxon>Eukaryota</taxon>
        <taxon>Fungi</taxon>
        <taxon>Dikarya</taxon>
        <taxon>Basidiomycota</taxon>
        <taxon>Pucciniomycotina</taxon>
        <taxon>Pucciniomycetes</taxon>
        <taxon>Pucciniales</taxon>
        <taxon>Sphaerophragmiaceae</taxon>
        <taxon>Austropuccinia</taxon>
    </lineage>
</organism>
<protein>
    <submittedName>
        <fullName evidence="2">Uncharacterized protein</fullName>
    </submittedName>
</protein>
<proteinExistence type="predicted"/>
<dbReference type="EMBL" id="AVOT02003423">
    <property type="protein sequence ID" value="MBW0473486.1"/>
    <property type="molecule type" value="Genomic_DNA"/>
</dbReference>
<dbReference type="Proteomes" id="UP000765509">
    <property type="component" value="Unassembled WGS sequence"/>
</dbReference>
<gene>
    <name evidence="2" type="ORF">O181_013201</name>
</gene>
<evidence type="ECO:0000313" key="2">
    <source>
        <dbReference type="EMBL" id="MBW0473486.1"/>
    </source>
</evidence>
<evidence type="ECO:0000256" key="1">
    <source>
        <dbReference type="SAM" id="MobiDB-lite"/>
    </source>
</evidence>
<dbReference type="AlphaFoldDB" id="A0A9Q3GN00"/>
<reference evidence="2" key="1">
    <citation type="submission" date="2021-03" db="EMBL/GenBank/DDBJ databases">
        <title>Draft genome sequence of rust myrtle Austropuccinia psidii MF-1, a brazilian biotype.</title>
        <authorList>
            <person name="Quecine M.C."/>
            <person name="Pachon D.M.R."/>
            <person name="Bonatelli M.L."/>
            <person name="Correr F.H."/>
            <person name="Franceschini L.M."/>
            <person name="Leite T.F."/>
            <person name="Margarido G.R.A."/>
            <person name="Almeida C.A."/>
            <person name="Ferrarezi J.A."/>
            <person name="Labate C.A."/>
        </authorList>
    </citation>
    <scope>NUCLEOTIDE SEQUENCE</scope>
    <source>
        <strain evidence="2">MF-1</strain>
    </source>
</reference>
<feature type="region of interest" description="Disordered" evidence="1">
    <location>
        <begin position="141"/>
        <end position="160"/>
    </location>
</feature>
<evidence type="ECO:0000313" key="3">
    <source>
        <dbReference type="Proteomes" id="UP000765509"/>
    </source>
</evidence>
<comment type="caution">
    <text evidence="2">The sequence shown here is derived from an EMBL/GenBank/DDBJ whole genome shotgun (WGS) entry which is preliminary data.</text>
</comment>
<keyword evidence="3" id="KW-1185">Reference proteome</keyword>